<proteinExistence type="predicted"/>
<dbReference type="InterPro" id="IPR013078">
    <property type="entry name" value="His_Pase_superF_clade-1"/>
</dbReference>
<keyword evidence="3" id="KW-1185">Reference proteome</keyword>
<feature type="chain" id="PRO_5046200470" evidence="1">
    <location>
        <begin position="18"/>
        <end position="178"/>
    </location>
</feature>
<evidence type="ECO:0000256" key="1">
    <source>
        <dbReference type="SAM" id="SignalP"/>
    </source>
</evidence>
<evidence type="ECO:0000313" key="3">
    <source>
        <dbReference type="Proteomes" id="UP001556098"/>
    </source>
</evidence>
<dbReference type="SUPFAM" id="SSF53254">
    <property type="entry name" value="Phosphoglycerate mutase-like"/>
    <property type="match status" value="1"/>
</dbReference>
<dbReference type="CDD" id="cd07040">
    <property type="entry name" value="HP"/>
    <property type="match status" value="1"/>
</dbReference>
<name>A0ABV3RRX1_9RHOB</name>
<protein>
    <submittedName>
        <fullName evidence="2">Histidine phosphatase family protein</fullName>
    </submittedName>
</protein>
<keyword evidence="1" id="KW-0732">Signal</keyword>
<comment type="caution">
    <text evidence="2">The sequence shown here is derived from an EMBL/GenBank/DDBJ whole genome shotgun (WGS) entry which is preliminary data.</text>
</comment>
<dbReference type="RefSeq" id="WP_367879002.1">
    <property type="nucleotide sequence ID" value="NZ_JBFNXX010000014.1"/>
</dbReference>
<accession>A0ABV3RRX1</accession>
<organism evidence="2 3">
    <name type="scientific">Sulfitobacter sediminis</name>
    <dbReference type="NCBI Taxonomy" id="3234186"/>
    <lineage>
        <taxon>Bacteria</taxon>
        <taxon>Pseudomonadati</taxon>
        <taxon>Pseudomonadota</taxon>
        <taxon>Alphaproteobacteria</taxon>
        <taxon>Rhodobacterales</taxon>
        <taxon>Roseobacteraceae</taxon>
        <taxon>Sulfitobacter</taxon>
    </lineage>
</organism>
<dbReference type="EMBL" id="JBFNXX010000014">
    <property type="protein sequence ID" value="MEW9921302.1"/>
    <property type="molecule type" value="Genomic_DNA"/>
</dbReference>
<gene>
    <name evidence="2" type="ORF">AB2B41_16955</name>
</gene>
<dbReference type="Proteomes" id="UP001556098">
    <property type="component" value="Unassembled WGS sequence"/>
</dbReference>
<feature type="signal peptide" evidence="1">
    <location>
        <begin position="1"/>
        <end position="17"/>
    </location>
</feature>
<dbReference type="Pfam" id="PF00300">
    <property type="entry name" value="His_Phos_1"/>
    <property type="match status" value="1"/>
</dbReference>
<dbReference type="InterPro" id="IPR029033">
    <property type="entry name" value="His_PPase_superfam"/>
</dbReference>
<evidence type="ECO:0000313" key="2">
    <source>
        <dbReference type="EMBL" id="MEW9921302.1"/>
    </source>
</evidence>
<reference evidence="2 3" key="1">
    <citation type="submission" date="2024-07" db="EMBL/GenBank/DDBJ databases">
        <title>Marimonas sp.nov., isolated from tidal-flat sediment.</title>
        <authorList>
            <person name="Jayan J.N."/>
            <person name="Lee S.S."/>
        </authorList>
    </citation>
    <scope>NUCLEOTIDE SEQUENCE [LARGE SCALE GENOMIC DNA]</scope>
    <source>
        <strain evidence="2 3">MJW-29</strain>
    </source>
</reference>
<dbReference type="Gene3D" id="3.40.50.1240">
    <property type="entry name" value="Phosphoglycerate mutase-like"/>
    <property type="match status" value="1"/>
</dbReference>
<sequence>MKWFTLILLLLPGLAQANDWDALRLPGAIAIMRHALAPGTGDPAQFALRDCSTQRNLDARGRAQAAAIGEALRKRGIAFDKVLSSQWCRTLETAELLDLGPVIEAPSLNSFFGDYSTRDRQTAETLELLRETEGRLMLVTHQVNISAIAGRSTRSGEVLVIRLTGRGAEVLGSILIDP</sequence>